<organism evidence="1">
    <name type="scientific">Magallana gigas</name>
    <name type="common">Pacific oyster</name>
    <name type="synonym">Crassostrea gigas</name>
    <dbReference type="NCBI Taxonomy" id="29159"/>
    <lineage>
        <taxon>Eukaryota</taxon>
        <taxon>Metazoa</taxon>
        <taxon>Spiralia</taxon>
        <taxon>Lophotrochozoa</taxon>
        <taxon>Mollusca</taxon>
        <taxon>Bivalvia</taxon>
        <taxon>Autobranchia</taxon>
        <taxon>Pteriomorphia</taxon>
        <taxon>Ostreida</taxon>
        <taxon>Ostreoidea</taxon>
        <taxon>Ostreidae</taxon>
        <taxon>Magallana</taxon>
    </lineage>
</organism>
<proteinExistence type="predicted"/>
<sequence length="185" mass="21253">MSATFRECAKYVKAQPMKMKMPPMIIVSRQLNTLIRRLAIGPEWTKTRLINLEIIIIINTKLSPHIYIHYFICLYIEYFELSINIMSSETQQCNVRDPHPVQEASIEEEGQEAGPQYSPGPPPVHIRKPPANYHGLFSSVVCVFLLWSHLLHQRAVGQKVEGDNVSKDRKHAYSSQPYVIKVPKN</sequence>
<dbReference type="EMBL" id="JH818716">
    <property type="protein sequence ID" value="EKC37325.1"/>
    <property type="molecule type" value="Genomic_DNA"/>
</dbReference>
<reference evidence="1" key="1">
    <citation type="journal article" date="2012" name="Nature">
        <title>The oyster genome reveals stress adaptation and complexity of shell formation.</title>
        <authorList>
            <person name="Zhang G."/>
            <person name="Fang X."/>
            <person name="Guo X."/>
            <person name="Li L."/>
            <person name="Luo R."/>
            <person name="Xu F."/>
            <person name="Yang P."/>
            <person name="Zhang L."/>
            <person name="Wang X."/>
            <person name="Qi H."/>
            <person name="Xiong Z."/>
            <person name="Que H."/>
            <person name="Xie Y."/>
            <person name="Holland P.W."/>
            <person name="Paps J."/>
            <person name="Zhu Y."/>
            <person name="Wu F."/>
            <person name="Chen Y."/>
            <person name="Wang J."/>
            <person name="Peng C."/>
            <person name="Meng J."/>
            <person name="Yang L."/>
            <person name="Liu J."/>
            <person name="Wen B."/>
            <person name="Zhang N."/>
            <person name="Huang Z."/>
            <person name="Zhu Q."/>
            <person name="Feng Y."/>
            <person name="Mount A."/>
            <person name="Hedgecock D."/>
            <person name="Xu Z."/>
            <person name="Liu Y."/>
            <person name="Domazet-Loso T."/>
            <person name="Du Y."/>
            <person name="Sun X."/>
            <person name="Zhang S."/>
            <person name="Liu B."/>
            <person name="Cheng P."/>
            <person name="Jiang X."/>
            <person name="Li J."/>
            <person name="Fan D."/>
            <person name="Wang W."/>
            <person name="Fu W."/>
            <person name="Wang T."/>
            <person name="Wang B."/>
            <person name="Zhang J."/>
            <person name="Peng Z."/>
            <person name="Li Y."/>
            <person name="Li N."/>
            <person name="Wang J."/>
            <person name="Chen M."/>
            <person name="He Y."/>
            <person name="Tan F."/>
            <person name="Song X."/>
            <person name="Zheng Q."/>
            <person name="Huang R."/>
            <person name="Yang H."/>
            <person name="Du X."/>
            <person name="Chen L."/>
            <person name="Yang M."/>
            <person name="Gaffney P.M."/>
            <person name="Wang S."/>
            <person name="Luo L."/>
            <person name="She Z."/>
            <person name="Ming Y."/>
            <person name="Huang W."/>
            <person name="Zhang S."/>
            <person name="Huang B."/>
            <person name="Zhang Y."/>
            <person name="Qu T."/>
            <person name="Ni P."/>
            <person name="Miao G."/>
            <person name="Wang J."/>
            <person name="Wang Q."/>
            <person name="Steinberg C.E."/>
            <person name="Wang H."/>
            <person name="Li N."/>
            <person name="Qian L."/>
            <person name="Zhang G."/>
            <person name="Li Y."/>
            <person name="Yang H."/>
            <person name="Liu X."/>
            <person name="Wang J."/>
            <person name="Yin Y."/>
            <person name="Wang J."/>
        </authorList>
    </citation>
    <scope>NUCLEOTIDE SEQUENCE [LARGE SCALE GENOMIC DNA]</scope>
    <source>
        <strain evidence="1">05x7-T-G4-1.051#20</strain>
    </source>
</reference>
<dbReference type="AlphaFoldDB" id="K1R7Z2"/>
<accession>K1R7Z2</accession>
<dbReference type="InParanoid" id="K1R7Z2"/>
<name>K1R7Z2_MAGGI</name>
<gene>
    <name evidence="1" type="ORF">CGI_10023222</name>
</gene>
<evidence type="ECO:0000313" key="1">
    <source>
        <dbReference type="EMBL" id="EKC37325.1"/>
    </source>
</evidence>
<protein>
    <submittedName>
        <fullName evidence="1">Uncharacterized protein</fullName>
    </submittedName>
</protein>
<dbReference type="HOGENOM" id="CLU_1462698_0_0_1"/>